<comment type="subcellular location">
    <subcellularLocation>
        <location evidence="1 14">Membrane</location>
        <topology evidence="1 14">Single-pass type I membrane protein</topology>
    </subcellularLocation>
</comment>
<evidence type="ECO:0000256" key="3">
    <source>
        <dbReference type="ARBA" id="ARBA00022692"/>
    </source>
</evidence>
<dbReference type="PROSITE" id="PS00242">
    <property type="entry name" value="INTEGRIN_ALPHA"/>
    <property type="match status" value="1"/>
</dbReference>
<keyword evidence="9 14" id="KW-0472">Membrane</keyword>
<feature type="repeat" description="FG-GAP" evidence="13">
    <location>
        <begin position="300"/>
        <end position="365"/>
    </location>
</feature>
<dbReference type="Pfam" id="PF08441">
    <property type="entry name" value="Integrin_A_Ig_1"/>
    <property type="match status" value="2"/>
</dbReference>
<dbReference type="GO" id="GO:0008305">
    <property type="term" value="C:integrin complex"/>
    <property type="evidence" value="ECO:0007669"/>
    <property type="project" value="InterPro"/>
</dbReference>
<evidence type="ECO:0000256" key="10">
    <source>
        <dbReference type="ARBA" id="ARBA00023157"/>
    </source>
</evidence>
<evidence type="ECO:0000256" key="14">
    <source>
        <dbReference type="RuleBase" id="RU003762"/>
    </source>
</evidence>
<feature type="domain" description="Integrin alpha first immunoglubulin-like" evidence="16">
    <location>
        <begin position="475"/>
        <end position="527"/>
    </location>
</feature>
<dbReference type="Gene3D" id="2.60.40.1510">
    <property type="entry name" value="ntegrin, alpha v. Chain A, domain 3"/>
    <property type="match status" value="1"/>
</dbReference>
<dbReference type="Gene3D" id="2.130.10.130">
    <property type="entry name" value="Integrin alpha, N-terminal"/>
    <property type="match status" value="1"/>
</dbReference>
<feature type="domain" description="Integrin alpha second immunoglobulin-like" evidence="17">
    <location>
        <begin position="658"/>
        <end position="798"/>
    </location>
</feature>
<proteinExistence type="inferred from homology"/>
<evidence type="ECO:0000256" key="8">
    <source>
        <dbReference type="ARBA" id="ARBA00023037"/>
    </source>
</evidence>
<feature type="signal peptide" evidence="14">
    <location>
        <begin position="1"/>
        <end position="31"/>
    </location>
</feature>
<evidence type="ECO:0000256" key="4">
    <source>
        <dbReference type="ARBA" id="ARBA00022729"/>
    </source>
</evidence>
<dbReference type="GO" id="GO:0098609">
    <property type="term" value="P:cell-cell adhesion"/>
    <property type="evidence" value="ECO:0007669"/>
    <property type="project" value="TreeGrafter"/>
</dbReference>
<feature type="transmembrane region" description="Helical" evidence="14">
    <location>
        <begin position="1028"/>
        <end position="1050"/>
    </location>
</feature>
<evidence type="ECO:0000256" key="13">
    <source>
        <dbReference type="PROSITE-ProRule" id="PRU00803"/>
    </source>
</evidence>
<dbReference type="PANTHER" id="PTHR23220:SF73">
    <property type="entry name" value="INTEGRIN ALPHA-IIB"/>
    <property type="match status" value="1"/>
</dbReference>
<dbReference type="SUPFAM" id="SSF69179">
    <property type="entry name" value="Integrin domains"/>
    <property type="match status" value="4"/>
</dbReference>
<name>A0AAW0H9K0_MYOGA</name>
<evidence type="ECO:0000256" key="9">
    <source>
        <dbReference type="ARBA" id="ARBA00023136"/>
    </source>
</evidence>
<feature type="domain" description="Integrin alpha third immunoglobulin-like" evidence="18">
    <location>
        <begin position="804"/>
        <end position="1018"/>
    </location>
</feature>
<keyword evidence="4 14" id="KW-0732">Signal</keyword>
<dbReference type="InterPro" id="IPR032695">
    <property type="entry name" value="Integrin_dom_sf"/>
</dbReference>
<reference evidence="19 20" key="1">
    <citation type="journal article" date="2023" name="bioRxiv">
        <title>Conserved and derived expression patterns and positive selection on dental genes reveal complex evolutionary context of ever-growing rodent molars.</title>
        <authorList>
            <person name="Calamari Z.T."/>
            <person name="Song A."/>
            <person name="Cohen E."/>
            <person name="Akter M."/>
            <person name="Roy R.D."/>
            <person name="Hallikas O."/>
            <person name="Christensen M.M."/>
            <person name="Li P."/>
            <person name="Marangoni P."/>
            <person name="Jernvall J."/>
            <person name="Klein O.D."/>
        </authorList>
    </citation>
    <scope>NUCLEOTIDE SEQUENCE [LARGE SCALE GENOMIC DNA]</scope>
    <source>
        <strain evidence="19">V071</strain>
    </source>
</reference>
<dbReference type="Pfam" id="PF20806">
    <property type="entry name" value="Integrin_A_Ig_3"/>
    <property type="match status" value="1"/>
</dbReference>
<dbReference type="PANTHER" id="PTHR23220">
    <property type="entry name" value="INTEGRIN ALPHA"/>
    <property type="match status" value="1"/>
</dbReference>
<evidence type="ECO:0000259" key="17">
    <source>
        <dbReference type="Pfam" id="PF20805"/>
    </source>
</evidence>
<dbReference type="SUPFAM" id="SSF69318">
    <property type="entry name" value="Integrin alpha N-terminal domain"/>
    <property type="match status" value="1"/>
</dbReference>
<evidence type="ECO:0008006" key="21">
    <source>
        <dbReference type="Google" id="ProtNLM"/>
    </source>
</evidence>
<keyword evidence="5" id="KW-0677">Repeat</keyword>
<dbReference type="InterPro" id="IPR028994">
    <property type="entry name" value="Integrin_alpha_N"/>
</dbReference>
<dbReference type="Pfam" id="PF00357">
    <property type="entry name" value="Integrin_alpha"/>
    <property type="match status" value="1"/>
</dbReference>
<keyword evidence="7 14" id="KW-1133">Transmembrane helix</keyword>
<dbReference type="InterPro" id="IPR000413">
    <property type="entry name" value="Integrin_alpha"/>
</dbReference>
<dbReference type="FunFam" id="1.20.5.930:FF:000001">
    <property type="entry name" value="Integrin subunit alpha V"/>
    <property type="match status" value="1"/>
</dbReference>
<dbReference type="GO" id="GO:0005178">
    <property type="term" value="F:integrin binding"/>
    <property type="evidence" value="ECO:0007669"/>
    <property type="project" value="TreeGrafter"/>
</dbReference>
<evidence type="ECO:0000256" key="7">
    <source>
        <dbReference type="ARBA" id="ARBA00022989"/>
    </source>
</evidence>
<dbReference type="InterPro" id="IPR048285">
    <property type="entry name" value="Integrin_alpha_Ig-like_2"/>
</dbReference>
<protein>
    <recommendedName>
        <fullName evidence="21">Integrin alpha-IIb</fullName>
    </recommendedName>
</protein>
<dbReference type="InterPro" id="IPR018184">
    <property type="entry name" value="Integrin_alpha_C_CS"/>
</dbReference>
<evidence type="ECO:0000259" key="16">
    <source>
        <dbReference type="Pfam" id="PF08441"/>
    </source>
</evidence>
<evidence type="ECO:0000256" key="12">
    <source>
        <dbReference type="ARBA" id="ARBA00023180"/>
    </source>
</evidence>
<evidence type="ECO:0000256" key="2">
    <source>
        <dbReference type="ARBA" id="ARBA00008054"/>
    </source>
</evidence>
<dbReference type="Pfam" id="PF01839">
    <property type="entry name" value="FG-GAP"/>
    <property type="match status" value="2"/>
</dbReference>
<evidence type="ECO:0000313" key="19">
    <source>
        <dbReference type="EMBL" id="KAK7799338.1"/>
    </source>
</evidence>
<dbReference type="GO" id="GO:0033627">
    <property type="term" value="P:cell adhesion mediated by integrin"/>
    <property type="evidence" value="ECO:0007669"/>
    <property type="project" value="TreeGrafter"/>
</dbReference>
<feature type="chain" id="PRO_5043107572" description="Integrin alpha-IIb" evidence="14">
    <location>
        <begin position="32"/>
        <end position="1068"/>
    </location>
</feature>
<feature type="repeat" description="FG-GAP" evidence="13">
    <location>
        <begin position="367"/>
        <end position="426"/>
    </location>
</feature>
<dbReference type="Gene3D" id="2.60.40.1530">
    <property type="entry name" value="ntegrin, alpha v. Chain A, domain 4"/>
    <property type="match status" value="1"/>
</dbReference>
<dbReference type="PROSITE" id="PS51470">
    <property type="entry name" value="FG_GAP"/>
    <property type="match status" value="4"/>
</dbReference>
<keyword evidence="6 14" id="KW-0130">Cell adhesion</keyword>
<keyword evidence="3 14" id="KW-0812">Transmembrane</keyword>
<gene>
    <name evidence="19" type="ORF">U0070_020998</name>
</gene>
<accession>A0AAW0H9K0</accession>
<dbReference type="Proteomes" id="UP001488838">
    <property type="component" value="Unassembled WGS sequence"/>
</dbReference>
<dbReference type="GO" id="GO:0001525">
    <property type="term" value="P:angiogenesis"/>
    <property type="evidence" value="ECO:0007669"/>
    <property type="project" value="TreeGrafter"/>
</dbReference>
<feature type="repeat" description="FG-GAP" evidence="13">
    <location>
        <begin position="37"/>
        <end position="96"/>
    </location>
</feature>
<sequence>MAGVSCMWHALWLLQWAPLFLGPSSAPPAWALNLDPVKLTIYAGPNGSHFGFSVDFHKDSHGSVSIVVGAPRALSTSQEETGGVFLCPWKASGGNCTSLPFDFRDETRHLGYQSFQTFKTGQGLGASVVSWNDVIVVGTMGSHREQVQGSDTMGEARMSHSSPLSCGSALGLRPLAALEYADKRYCEAGFSSAAGELVLGAPGGYFFLGLLVRVPIANIISSYRPGTLLWHVPNQRFTFDSSNPVYFDGYRGYSVAVGEFDGDLSTTGKECSSLSPEYVFGAPTWSWTLGAVEILDSYYQPLHRLHGEQMASYFGHSVAVTDVNGDGRDDLLVGAPLYMEHRADRKLAEVGRVYLFLQPRGPHALGTPTLLLTGTQLYGRFGSAIAPLGDLNRDGYNDVAVAAPYGGPSGQGQVLVFLGQSEGLSPRPSQILDSPFSTGSGFGFSLRGAVDIDDNGYPDLIVGAYGASKVAVYRAQPVVVATVQLLVQDSLNPTLKNCVLEQTQTPVSCFNIQMCVGATGHNIPQKLREWRGGRGWRKGGLVVATRGRPGSFLLACLADLKAELQLDLQKPRQGRRVLLLASQQASLTLSLDLGGRNRTVCHTTKAFLRDEADFRDKLSPIVLSLNVSLPREETGVAPNVVLHGETHVLEQTRIILDCGEDDLCVPQLQLAATVGDSPLLIGADNVLELKIDAANEGEGAYEAELAVHLPSGAHYMRALSNVEGFERLICTQKKENETRMTLCELGNPMKKDTRIKITMLVSVENLEEAGEYVSFQLQIRSKNSQNPNSNVLLLPVAVQAEATVELRGNSFPASLVVAPEEGDREQDGLDSWIPRVEHTYEVGRSLWLHNNGPGAVNDLRLVIHFPSQSQPSDLLNILDVQPQGGLLCSSQPTPKPLKLDWRRPTPSPSLLRQGHHHRERRQAFLQGPKQPGHQEPVLVSCNDSAPCTVVECELQEMLRGQRAMVTVRAMLGLPSLRKRSQEQFVLQSHAWFNVSSLPYSVPVISLPSGQALVQTQLLRALEERAIPLWWVLVGVLGGLLLLTLLVLAMWKAGFFKRNRPPLEEDEEE</sequence>
<dbReference type="FunFam" id="2.60.40.1510:FF:000001">
    <property type="entry name" value="Integrin alpha V"/>
    <property type="match status" value="1"/>
</dbReference>
<dbReference type="InterPro" id="IPR013519">
    <property type="entry name" value="Int_alpha_beta-p"/>
</dbReference>
<keyword evidence="20" id="KW-1185">Reference proteome</keyword>
<dbReference type="Gene3D" id="1.20.5.930">
    <property type="entry name" value="Bicelle-embedded integrin alpha(iib) transmembrane segment"/>
    <property type="match status" value="1"/>
</dbReference>
<dbReference type="PRINTS" id="PR01185">
    <property type="entry name" value="INTEGRINA"/>
</dbReference>
<keyword evidence="11 14" id="KW-0675">Receptor</keyword>
<keyword evidence="8 14" id="KW-0401">Integrin</keyword>
<dbReference type="InterPro" id="IPR013649">
    <property type="entry name" value="Integrin_alpha_Ig-like_1"/>
</dbReference>
<dbReference type="EMBL" id="JBBHLL010000624">
    <property type="protein sequence ID" value="KAK7799338.1"/>
    <property type="molecule type" value="Genomic_DNA"/>
</dbReference>
<evidence type="ECO:0000256" key="5">
    <source>
        <dbReference type="ARBA" id="ARBA00022737"/>
    </source>
</evidence>
<comment type="caution">
    <text evidence="19">The sequence shown here is derived from an EMBL/GenBank/DDBJ whole genome shotgun (WGS) entry which is preliminary data.</text>
</comment>
<evidence type="ECO:0000313" key="20">
    <source>
        <dbReference type="Proteomes" id="UP001488838"/>
    </source>
</evidence>
<dbReference type="GO" id="GO:0009897">
    <property type="term" value="C:external side of plasma membrane"/>
    <property type="evidence" value="ECO:0007669"/>
    <property type="project" value="TreeGrafter"/>
</dbReference>
<dbReference type="InterPro" id="IPR048286">
    <property type="entry name" value="Integrin_alpha_Ig-like_3"/>
</dbReference>
<dbReference type="GO" id="GO:0007160">
    <property type="term" value="P:cell-matrix adhesion"/>
    <property type="evidence" value="ECO:0007669"/>
    <property type="project" value="TreeGrafter"/>
</dbReference>
<organism evidence="19 20">
    <name type="scientific">Myodes glareolus</name>
    <name type="common">Bank vole</name>
    <name type="synonym">Clethrionomys glareolus</name>
    <dbReference type="NCBI Taxonomy" id="447135"/>
    <lineage>
        <taxon>Eukaryota</taxon>
        <taxon>Metazoa</taxon>
        <taxon>Chordata</taxon>
        <taxon>Craniata</taxon>
        <taxon>Vertebrata</taxon>
        <taxon>Euteleostomi</taxon>
        <taxon>Mammalia</taxon>
        <taxon>Eutheria</taxon>
        <taxon>Euarchontoglires</taxon>
        <taxon>Glires</taxon>
        <taxon>Rodentia</taxon>
        <taxon>Myomorpha</taxon>
        <taxon>Muroidea</taxon>
        <taxon>Cricetidae</taxon>
        <taxon>Arvicolinae</taxon>
        <taxon>Myodes</taxon>
    </lineage>
</organism>
<feature type="domain" description="Integrin alpha first immunoglubulin-like" evidence="16">
    <location>
        <begin position="559"/>
        <end position="656"/>
    </location>
</feature>
<keyword evidence="10" id="KW-1015">Disulfide bond</keyword>
<dbReference type="Gene3D" id="2.60.40.1460">
    <property type="entry name" value="Integrin domains. Chain A, domain 2"/>
    <property type="match status" value="2"/>
</dbReference>
<evidence type="ECO:0000256" key="15">
    <source>
        <dbReference type="SAM" id="MobiDB-lite"/>
    </source>
</evidence>
<dbReference type="GO" id="GO:0007229">
    <property type="term" value="P:integrin-mediated signaling pathway"/>
    <property type="evidence" value="ECO:0007669"/>
    <property type="project" value="UniProtKB-KW"/>
</dbReference>
<evidence type="ECO:0000256" key="6">
    <source>
        <dbReference type="ARBA" id="ARBA00022889"/>
    </source>
</evidence>
<keyword evidence="12" id="KW-0325">Glycoprotein</keyword>
<dbReference type="SMART" id="SM00191">
    <property type="entry name" value="Int_alpha"/>
    <property type="match status" value="5"/>
</dbReference>
<evidence type="ECO:0000256" key="11">
    <source>
        <dbReference type="ARBA" id="ARBA00023170"/>
    </source>
</evidence>
<dbReference type="AlphaFoldDB" id="A0AAW0H9K0"/>
<evidence type="ECO:0000259" key="18">
    <source>
        <dbReference type="Pfam" id="PF20806"/>
    </source>
</evidence>
<evidence type="ECO:0000256" key="1">
    <source>
        <dbReference type="ARBA" id="ARBA00004479"/>
    </source>
</evidence>
<feature type="region of interest" description="Disordered" evidence="15">
    <location>
        <begin position="888"/>
        <end position="921"/>
    </location>
</feature>
<dbReference type="InterPro" id="IPR013517">
    <property type="entry name" value="FG-GAP"/>
</dbReference>
<feature type="repeat" description="FG-GAP" evidence="13">
    <location>
        <begin position="429"/>
        <end position="490"/>
    </location>
</feature>
<dbReference type="Pfam" id="PF20805">
    <property type="entry name" value="Integrin_A_Ig_2"/>
    <property type="match status" value="1"/>
</dbReference>
<comment type="similarity">
    <text evidence="2 14">Belongs to the integrin alpha chain family.</text>
</comment>